<dbReference type="EMBL" id="CWJL01000011">
    <property type="protein sequence ID" value="CRY67406.1"/>
    <property type="molecule type" value="Genomic_DNA"/>
</dbReference>
<keyword evidence="4" id="KW-1185">Reference proteome</keyword>
<evidence type="ECO:0000259" key="2">
    <source>
        <dbReference type="Pfam" id="PF12850"/>
    </source>
</evidence>
<dbReference type="InterPro" id="IPR029052">
    <property type="entry name" value="Metallo-depent_PP-like"/>
</dbReference>
<organism evidence="3 4">
    <name type="scientific">Yersinia pekkanenii</name>
    <dbReference type="NCBI Taxonomy" id="1288385"/>
    <lineage>
        <taxon>Bacteria</taxon>
        <taxon>Pseudomonadati</taxon>
        <taxon>Pseudomonadota</taxon>
        <taxon>Gammaproteobacteria</taxon>
        <taxon>Enterobacterales</taxon>
        <taxon>Yersiniaceae</taxon>
        <taxon>Yersinia</taxon>
    </lineage>
</organism>
<dbReference type="Pfam" id="PF12850">
    <property type="entry name" value="Metallophos_2"/>
    <property type="match status" value="1"/>
</dbReference>
<comment type="caution">
    <text evidence="3">The sequence shown here is derived from an EMBL/GenBank/DDBJ whole genome shotgun (WGS) entry which is preliminary data.</text>
</comment>
<dbReference type="SUPFAM" id="SSF56300">
    <property type="entry name" value="Metallo-dependent phosphatases"/>
    <property type="match status" value="1"/>
</dbReference>
<dbReference type="EC" id="3.1.4.-" evidence="3"/>
<dbReference type="InterPro" id="IPR024654">
    <property type="entry name" value="Calcineurin-like_PHP_lpxH"/>
</dbReference>
<comment type="similarity">
    <text evidence="1">Belongs to the metallophosphoesterase superfamily. YfcE family.</text>
</comment>
<dbReference type="Gene3D" id="3.60.21.10">
    <property type="match status" value="1"/>
</dbReference>
<evidence type="ECO:0000313" key="4">
    <source>
        <dbReference type="Proteomes" id="UP000044625"/>
    </source>
</evidence>
<feature type="domain" description="Calcineurin-like phosphoesterase" evidence="2">
    <location>
        <begin position="3"/>
        <end position="67"/>
    </location>
</feature>
<sequence>MPKTRLFLTHGHLYHPAALPPLRNGDILVYGHTHLPEAQWQGDIICFNLGSVSIPKGGYPVSYGVLDEGVLQVLTLQSDEPVVQLALKD</sequence>
<reference evidence="3 4" key="1">
    <citation type="submission" date="2015-03" db="EMBL/GenBank/DDBJ databases">
        <authorList>
            <consortium name="Pathogen Informatics"/>
            <person name="Murphy D."/>
        </authorList>
    </citation>
    <scope>NUCLEOTIDE SEQUENCE [LARGE SCALE GENOMIC DNA]</scope>
    <source>
        <strain evidence="4">type strain: CIP110230</strain>
    </source>
</reference>
<evidence type="ECO:0000256" key="1">
    <source>
        <dbReference type="ARBA" id="ARBA00008950"/>
    </source>
</evidence>
<dbReference type="GO" id="GO:0016787">
    <property type="term" value="F:hydrolase activity"/>
    <property type="evidence" value="ECO:0007669"/>
    <property type="project" value="UniProtKB-KW"/>
</dbReference>
<keyword evidence="3" id="KW-0378">Hydrolase</keyword>
<proteinExistence type="inferred from homology"/>
<name>A0ABM9TQP7_9GAMM</name>
<dbReference type="Proteomes" id="UP000044625">
    <property type="component" value="Unassembled WGS sequence"/>
</dbReference>
<protein>
    <submittedName>
        <fullName evidence="3">Phosphodiesterase yfcE</fullName>
        <ecNumber evidence="3">3.1.4.-</ecNumber>
    </submittedName>
</protein>
<accession>A0ABM9TQP7</accession>
<evidence type="ECO:0000313" key="3">
    <source>
        <dbReference type="EMBL" id="CRY67406.1"/>
    </source>
</evidence>
<gene>
    <name evidence="3" type="primary">yfcE</name>
    <name evidence="3" type="ORF">ERS137968_02481</name>
</gene>